<dbReference type="InterPro" id="IPR042097">
    <property type="entry name" value="Aminopeptidase_N-like_N_sf"/>
</dbReference>
<keyword evidence="1" id="KW-0645">Protease</keyword>
<keyword evidence="1" id="KW-0378">Hydrolase</keyword>
<name>A0AAN9Z9S4_9ORTH</name>
<dbReference type="GO" id="GO:0016020">
    <property type="term" value="C:membrane"/>
    <property type="evidence" value="ECO:0007669"/>
    <property type="project" value="TreeGrafter"/>
</dbReference>
<dbReference type="PROSITE" id="PS51318">
    <property type="entry name" value="TAT"/>
    <property type="match status" value="1"/>
</dbReference>
<dbReference type="GO" id="GO:0006508">
    <property type="term" value="P:proteolysis"/>
    <property type="evidence" value="ECO:0007669"/>
    <property type="project" value="TreeGrafter"/>
</dbReference>
<sequence>MLARRFLLASAALLLLAVTARTSPVPAADAAPATDDETVNYRIPTNVVPENYRLVIRPEYRSNHLIDVKKFDGELVITATVTDSTANKIVIHKANTITDLQILCILKLNDDVEDNKDQNVVSPINSFCSEKDGTLVTRPSQTEDEVTETLTINLDEASTLATNQKIRIVLVYEAVFREGGLTGFYTSTYLDDSERE</sequence>
<dbReference type="GO" id="GO:0005615">
    <property type="term" value="C:extracellular space"/>
    <property type="evidence" value="ECO:0007669"/>
    <property type="project" value="TreeGrafter"/>
</dbReference>
<dbReference type="GO" id="GO:0070006">
    <property type="term" value="F:metalloaminopeptidase activity"/>
    <property type="evidence" value="ECO:0007669"/>
    <property type="project" value="TreeGrafter"/>
</dbReference>
<dbReference type="AlphaFoldDB" id="A0AAN9Z9S4"/>
<feature type="chain" id="PRO_5042833091" evidence="2">
    <location>
        <begin position="23"/>
        <end position="196"/>
    </location>
</feature>
<dbReference type="GO" id="GO:0005737">
    <property type="term" value="C:cytoplasm"/>
    <property type="evidence" value="ECO:0007669"/>
    <property type="project" value="TreeGrafter"/>
</dbReference>
<evidence type="ECO:0000256" key="1">
    <source>
        <dbReference type="ARBA" id="ARBA00022438"/>
    </source>
</evidence>
<gene>
    <name evidence="3" type="ORF">R5R35_008160</name>
</gene>
<keyword evidence="1" id="KW-0031">Aminopeptidase</keyword>
<accession>A0AAN9Z9S4</accession>
<reference evidence="3 4" key="1">
    <citation type="submission" date="2024-03" db="EMBL/GenBank/DDBJ databases">
        <title>The genome assembly and annotation of the cricket Gryllus longicercus Weissman &amp; Gray.</title>
        <authorList>
            <person name="Szrajer S."/>
            <person name="Gray D."/>
            <person name="Ylla G."/>
        </authorList>
    </citation>
    <scope>NUCLEOTIDE SEQUENCE [LARGE SCALE GENOMIC DNA]</scope>
    <source>
        <strain evidence="3">DAG 2021-001</strain>
        <tissue evidence="3">Whole body minus gut</tissue>
    </source>
</reference>
<dbReference type="EMBL" id="JAZDUA010000074">
    <property type="protein sequence ID" value="KAK7869431.1"/>
    <property type="molecule type" value="Genomic_DNA"/>
</dbReference>
<dbReference type="Proteomes" id="UP001378592">
    <property type="component" value="Unassembled WGS sequence"/>
</dbReference>
<organism evidence="3 4">
    <name type="scientific">Gryllus longicercus</name>
    <dbReference type="NCBI Taxonomy" id="2509291"/>
    <lineage>
        <taxon>Eukaryota</taxon>
        <taxon>Metazoa</taxon>
        <taxon>Ecdysozoa</taxon>
        <taxon>Arthropoda</taxon>
        <taxon>Hexapoda</taxon>
        <taxon>Insecta</taxon>
        <taxon>Pterygota</taxon>
        <taxon>Neoptera</taxon>
        <taxon>Polyneoptera</taxon>
        <taxon>Orthoptera</taxon>
        <taxon>Ensifera</taxon>
        <taxon>Gryllidea</taxon>
        <taxon>Grylloidea</taxon>
        <taxon>Gryllidae</taxon>
        <taxon>Gryllinae</taxon>
        <taxon>Gryllus</taxon>
    </lineage>
</organism>
<dbReference type="SUPFAM" id="SSF63737">
    <property type="entry name" value="Leukotriene A4 hydrolase N-terminal domain"/>
    <property type="match status" value="1"/>
</dbReference>
<dbReference type="InterPro" id="IPR006311">
    <property type="entry name" value="TAT_signal"/>
</dbReference>
<dbReference type="PANTHER" id="PTHR11533:SF276">
    <property type="entry name" value="GLUTAMYL AMINOPEPTIDASE"/>
    <property type="match status" value="1"/>
</dbReference>
<protein>
    <submittedName>
        <fullName evidence="3">Uncharacterized protein</fullName>
    </submittedName>
</protein>
<dbReference type="GO" id="GO:0042277">
    <property type="term" value="F:peptide binding"/>
    <property type="evidence" value="ECO:0007669"/>
    <property type="project" value="TreeGrafter"/>
</dbReference>
<keyword evidence="2" id="KW-0732">Signal</keyword>
<dbReference type="InterPro" id="IPR050344">
    <property type="entry name" value="Peptidase_M1_aminopeptidases"/>
</dbReference>
<dbReference type="GO" id="GO:0043171">
    <property type="term" value="P:peptide catabolic process"/>
    <property type="evidence" value="ECO:0007669"/>
    <property type="project" value="TreeGrafter"/>
</dbReference>
<dbReference type="Gene3D" id="2.60.40.1730">
    <property type="entry name" value="tricorn interacting facor f3 domain"/>
    <property type="match status" value="1"/>
</dbReference>
<evidence type="ECO:0000313" key="4">
    <source>
        <dbReference type="Proteomes" id="UP001378592"/>
    </source>
</evidence>
<proteinExistence type="predicted"/>
<dbReference type="PANTHER" id="PTHR11533">
    <property type="entry name" value="PROTEASE M1 ZINC METALLOPROTEASE"/>
    <property type="match status" value="1"/>
</dbReference>
<comment type="caution">
    <text evidence="3">The sequence shown here is derived from an EMBL/GenBank/DDBJ whole genome shotgun (WGS) entry which is preliminary data.</text>
</comment>
<feature type="signal peptide" evidence="2">
    <location>
        <begin position="1"/>
        <end position="22"/>
    </location>
</feature>
<dbReference type="GO" id="GO:0008270">
    <property type="term" value="F:zinc ion binding"/>
    <property type="evidence" value="ECO:0007669"/>
    <property type="project" value="TreeGrafter"/>
</dbReference>
<keyword evidence="4" id="KW-1185">Reference proteome</keyword>
<evidence type="ECO:0000256" key="2">
    <source>
        <dbReference type="SAM" id="SignalP"/>
    </source>
</evidence>
<evidence type="ECO:0000313" key="3">
    <source>
        <dbReference type="EMBL" id="KAK7869431.1"/>
    </source>
</evidence>